<evidence type="ECO:0000256" key="2">
    <source>
        <dbReference type="ARBA" id="ARBA00004496"/>
    </source>
</evidence>
<evidence type="ECO:0000256" key="1">
    <source>
        <dbReference type="ARBA" id="ARBA00000721"/>
    </source>
</evidence>
<dbReference type="InterPro" id="IPR029058">
    <property type="entry name" value="AB_hydrolase_fold"/>
</dbReference>
<dbReference type="Gene3D" id="3.40.50.1820">
    <property type="entry name" value="alpha/beta hydrolase"/>
    <property type="match status" value="1"/>
</dbReference>
<organism evidence="10 11">
    <name type="scientific">Microctonus hyperodae</name>
    <name type="common">Parasitoid wasp</name>
    <dbReference type="NCBI Taxonomy" id="165561"/>
    <lineage>
        <taxon>Eukaryota</taxon>
        <taxon>Metazoa</taxon>
        <taxon>Ecdysozoa</taxon>
        <taxon>Arthropoda</taxon>
        <taxon>Hexapoda</taxon>
        <taxon>Insecta</taxon>
        <taxon>Pterygota</taxon>
        <taxon>Neoptera</taxon>
        <taxon>Endopterygota</taxon>
        <taxon>Hymenoptera</taxon>
        <taxon>Apocrita</taxon>
        <taxon>Ichneumonoidea</taxon>
        <taxon>Braconidae</taxon>
        <taxon>Euphorinae</taxon>
        <taxon>Microctonus</taxon>
    </lineage>
</organism>
<gene>
    <name evidence="10" type="ORF">PV327_008035</name>
</gene>
<keyword evidence="6" id="KW-0963">Cytoplasm</keyword>
<evidence type="ECO:0000256" key="6">
    <source>
        <dbReference type="ARBA" id="ARBA00022490"/>
    </source>
</evidence>
<dbReference type="Pfam" id="PF19283">
    <property type="entry name" value="APEH_N"/>
    <property type="match status" value="1"/>
</dbReference>
<comment type="catalytic activity">
    <reaction evidence="1">
        <text>Cleavage of an N-acetyl or N-formyl amino acid from the N-terminus of a polypeptide.</text>
        <dbReference type="EC" id="3.4.19.1"/>
    </reaction>
</comment>
<feature type="domain" description="Peptidase S9 prolyl oligopeptidase catalytic" evidence="8">
    <location>
        <begin position="495"/>
        <end position="716"/>
    </location>
</feature>
<dbReference type="SUPFAM" id="SSF82171">
    <property type="entry name" value="DPP6 N-terminal domain-like"/>
    <property type="match status" value="1"/>
</dbReference>
<protein>
    <recommendedName>
        <fullName evidence="5">acylaminoacyl-peptidase</fullName>
        <ecNumber evidence="5">3.4.19.1</ecNumber>
    </recommendedName>
</protein>
<evidence type="ECO:0000259" key="9">
    <source>
        <dbReference type="Pfam" id="PF19283"/>
    </source>
</evidence>
<evidence type="ECO:0000256" key="7">
    <source>
        <dbReference type="ARBA" id="ARBA00022801"/>
    </source>
</evidence>
<dbReference type="EMBL" id="JAQQBR010000004">
    <property type="protein sequence ID" value="KAK0179222.1"/>
    <property type="molecule type" value="Genomic_DNA"/>
</dbReference>
<evidence type="ECO:0000313" key="10">
    <source>
        <dbReference type="EMBL" id="KAK0179222.1"/>
    </source>
</evidence>
<dbReference type="EC" id="3.4.19.1" evidence="5"/>
<evidence type="ECO:0000313" key="11">
    <source>
        <dbReference type="Proteomes" id="UP001168972"/>
    </source>
</evidence>
<sequence length="722" mass="82088">MSTQMDKIINLYKSIAQIPSLNLAKISCLTESRLIVQSNWTQRNLERSTNQKFSIDYTLTQNFDVITETFPIDITSELLSAVSDNGEFRAVLKSALVSKDKNAVTKQFIEIWSKQCLLKNYDLSALDVHGDVYTDGEFGSFEWSHDGNKLLYIAEKKPIKSEPFYKQQPLKNKDENKEEIIKGNEFIYKPDWGEQLVGKQHPVVVVLDTISDLISVLTQVPDDLSLGQVIWAPNDNAIIGVAWIHEPRHLGLMFCTNRQSWIFQHKDGIFEKISADNCSVRSPQFSKDNKHLVWLERDVSGPHHHAHRLMHLNWEDNIKTPDILIDIVRQSISIDKGKLFYGLYNQKISQNCWSNDSKYLFFKTQQRSNVRSYALNIETKILTEIEHDQSSLSFLDAKNDILLFAKTSLIQPAYLVIGRFDNKNPSKIKFNNVSSPIKLVNSEKLKYEPVEYVYDNDEQVRDFNFIYYGPNKGDIHSHPLIIMPHGGPHSAYANNFTLESSLLALLGFGLLQVNYRGSIGMGADNVEYLQGRVGNIDVKDCVTATEEALKKYSWLNSEKIGLSGGSHGGFLVAHLSGQYSDLYKVVVARNPVIDVAAMFTISDIPDWCAAVINKSYRQSFSNDDKAFIDAEEMVLKMFKCSPIIHVDKVKAPTLMCVGKNDLRVPMSQGQHWYHRLKANGIPTKMLVYDDNHPLSSGPVEIDDIINAALWFSEHLNVTKYYS</sequence>
<dbReference type="GO" id="GO:0008242">
    <property type="term" value="F:omega peptidase activity"/>
    <property type="evidence" value="ECO:0007669"/>
    <property type="project" value="UniProtKB-EC"/>
</dbReference>
<evidence type="ECO:0000256" key="3">
    <source>
        <dbReference type="ARBA" id="ARBA00010040"/>
    </source>
</evidence>
<dbReference type="PANTHER" id="PTHR42776:SF4">
    <property type="entry name" value="ACYLAMINO-ACID-RELEASING ENZYME"/>
    <property type="match status" value="1"/>
</dbReference>
<dbReference type="InterPro" id="IPR001375">
    <property type="entry name" value="Peptidase_S9_cat"/>
</dbReference>
<reference evidence="10" key="1">
    <citation type="journal article" date="2023" name="bioRxiv">
        <title>Scaffold-level genome assemblies of two parasitoid biocontrol wasps reveal the parthenogenesis mechanism and an associated novel virus.</title>
        <authorList>
            <person name="Inwood S."/>
            <person name="Skelly J."/>
            <person name="Guhlin J."/>
            <person name="Harrop T."/>
            <person name="Goldson S."/>
            <person name="Dearden P."/>
        </authorList>
    </citation>
    <scope>NUCLEOTIDE SEQUENCE</scope>
    <source>
        <strain evidence="10">Lincoln</strain>
        <tissue evidence="10">Whole body</tissue>
    </source>
</reference>
<evidence type="ECO:0000256" key="5">
    <source>
        <dbReference type="ARBA" id="ARBA00012917"/>
    </source>
</evidence>
<dbReference type="InterPro" id="IPR045550">
    <property type="entry name" value="AARE_N"/>
</dbReference>
<accession>A0AA39G0F6</accession>
<keyword evidence="7" id="KW-0378">Hydrolase</keyword>
<comment type="subunit">
    <text evidence="4">Homotetramer.</text>
</comment>
<comment type="caution">
    <text evidence="10">The sequence shown here is derived from an EMBL/GenBank/DDBJ whole genome shotgun (WGS) entry which is preliminary data.</text>
</comment>
<reference evidence="10" key="2">
    <citation type="submission" date="2023-03" db="EMBL/GenBank/DDBJ databases">
        <authorList>
            <person name="Inwood S.N."/>
            <person name="Skelly J.G."/>
            <person name="Guhlin J."/>
            <person name="Harrop T.W.R."/>
            <person name="Goldson S.G."/>
            <person name="Dearden P.K."/>
        </authorList>
    </citation>
    <scope>NUCLEOTIDE SEQUENCE</scope>
    <source>
        <strain evidence="10">Lincoln</strain>
        <tissue evidence="10">Whole body</tissue>
    </source>
</reference>
<name>A0AA39G0F6_MICHY</name>
<evidence type="ECO:0000259" key="8">
    <source>
        <dbReference type="Pfam" id="PF00326"/>
    </source>
</evidence>
<dbReference type="GO" id="GO:0004252">
    <property type="term" value="F:serine-type endopeptidase activity"/>
    <property type="evidence" value="ECO:0007669"/>
    <property type="project" value="TreeGrafter"/>
</dbReference>
<keyword evidence="11" id="KW-1185">Reference proteome</keyword>
<dbReference type="Proteomes" id="UP001168972">
    <property type="component" value="Unassembled WGS sequence"/>
</dbReference>
<dbReference type="AlphaFoldDB" id="A0AA39G0F6"/>
<evidence type="ECO:0000256" key="4">
    <source>
        <dbReference type="ARBA" id="ARBA00011881"/>
    </source>
</evidence>
<comment type="similarity">
    <text evidence="3">Belongs to the peptidase S9C family.</text>
</comment>
<comment type="subcellular location">
    <subcellularLocation>
        <location evidence="2">Cytoplasm</location>
    </subcellularLocation>
</comment>
<proteinExistence type="inferred from homology"/>
<dbReference type="GO" id="GO:0005737">
    <property type="term" value="C:cytoplasm"/>
    <property type="evidence" value="ECO:0007669"/>
    <property type="project" value="UniProtKB-SubCell"/>
</dbReference>
<dbReference type="GO" id="GO:0006508">
    <property type="term" value="P:proteolysis"/>
    <property type="evidence" value="ECO:0007669"/>
    <property type="project" value="InterPro"/>
</dbReference>
<feature type="domain" description="Acylamino-acid-releasing enzyme N-terminal" evidence="9">
    <location>
        <begin position="9"/>
        <end position="440"/>
    </location>
</feature>
<dbReference type="SUPFAM" id="SSF53474">
    <property type="entry name" value="alpha/beta-Hydrolases"/>
    <property type="match status" value="1"/>
</dbReference>
<dbReference type="Pfam" id="PF00326">
    <property type="entry name" value="Peptidase_S9"/>
    <property type="match status" value="1"/>
</dbReference>
<dbReference type="PANTHER" id="PTHR42776">
    <property type="entry name" value="SERINE PEPTIDASE S9 FAMILY MEMBER"/>
    <property type="match status" value="1"/>
</dbReference>